<dbReference type="SUPFAM" id="SSF57850">
    <property type="entry name" value="RING/U-box"/>
    <property type="match status" value="1"/>
</dbReference>
<keyword evidence="8" id="KW-1185">Reference proteome</keyword>
<reference evidence="7 8" key="1">
    <citation type="submission" date="2020-08" db="EMBL/GenBank/DDBJ databases">
        <authorList>
            <person name="Newling K."/>
            <person name="Davey J."/>
            <person name="Forrester S."/>
        </authorList>
    </citation>
    <scope>NUCLEOTIDE SEQUENCE [LARGE SCALE GENOMIC DNA]</scope>
    <source>
        <strain evidence="8">Crithidia deanei Carvalho (ATCC PRA-265)</strain>
    </source>
</reference>
<dbReference type="GO" id="GO:0061665">
    <property type="term" value="F:SUMO ligase activity"/>
    <property type="evidence" value="ECO:0007669"/>
    <property type="project" value="TreeGrafter"/>
</dbReference>
<feature type="compositionally biased region" description="Acidic residues" evidence="5">
    <location>
        <begin position="491"/>
        <end position="505"/>
    </location>
</feature>
<evidence type="ECO:0000256" key="3">
    <source>
        <dbReference type="ARBA" id="ARBA00022833"/>
    </source>
</evidence>
<dbReference type="InterPro" id="IPR004181">
    <property type="entry name" value="Znf_MIZ"/>
</dbReference>
<dbReference type="GO" id="GO:0016925">
    <property type="term" value="P:protein sumoylation"/>
    <property type="evidence" value="ECO:0007669"/>
    <property type="project" value="TreeGrafter"/>
</dbReference>
<dbReference type="PANTHER" id="PTHR10782:SF96">
    <property type="entry name" value="SP-RING-TYPE DOMAIN-CONTAINING PROTEIN"/>
    <property type="match status" value="1"/>
</dbReference>
<keyword evidence="2 4" id="KW-0863">Zinc-finger</keyword>
<feature type="region of interest" description="Disordered" evidence="5">
    <location>
        <begin position="144"/>
        <end position="180"/>
    </location>
</feature>
<feature type="compositionally biased region" description="Basic and acidic residues" evidence="5">
    <location>
        <begin position="515"/>
        <end position="531"/>
    </location>
</feature>
<dbReference type="EMBL" id="LR877151">
    <property type="protein sequence ID" value="CAD2216635.1"/>
    <property type="molecule type" value="Genomic_DNA"/>
</dbReference>
<dbReference type="Proteomes" id="UP000515908">
    <property type="component" value="Chromosome 07"/>
</dbReference>
<evidence type="ECO:0000259" key="6">
    <source>
        <dbReference type="PROSITE" id="PS51044"/>
    </source>
</evidence>
<dbReference type="PROSITE" id="PS51044">
    <property type="entry name" value="ZF_SP_RING"/>
    <property type="match status" value="1"/>
</dbReference>
<feature type="compositionally biased region" description="Low complexity" evidence="5">
    <location>
        <begin position="158"/>
        <end position="169"/>
    </location>
</feature>
<feature type="region of interest" description="Disordered" evidence="5">
    <location>
        <begin position="478"/>
        <end position="540"/>
    </location>
</feature>
<feature type="domain" description="SP-RING-type" evidence="6">
    <location>
        <begin position="383"/>
        <end position="467"/>
    </location>
</feature>
<feature type="compositionally biased region" description="Polar residues" evidence="5">
    <location>
        <begin position="144"/>
        <end position="153"/>
    </location>
</feature>
<gene>
    <name evidence="7" type="ORF">ADEAN_000409700</name>
</gene>
<dbReference type="Gene3D" id="3.30.40.10">
    <property type="entry name" value="Zinc/RING finger domain, C3HC4 (zinc finger)"/>
    <property type="match status" value="1"/>
</dbReference>
<sequence length="540" mass="61404">MSLENTFSEAEWNRVYDRVLPNSATQEEFKTYFIEGTLHEHYSSVELKKFCAEVKEIVRERGELREANNLQTSRRKEDMSKAMREVLVRLAAERDKTVEAASTTTDVQESRHSLPLPRRTVPTVTPSADVIPFPTVTHVNSKIHLSTDQAPNSDSKESSSSVPRLSLRPIASSSQDTGEDCSVFRPNCSPFLNLMRVLGRFQMRFGSNTFRFEVPVQYEEAIASRRLRALIFPVRHPNIPSSWPTAKDVIVYVNNTVYREPWKRTWPAREKVARSFLPLDITAYLRRRGNASRQGEFQNLLLDVLNKDYFSVGVVVIAEPLGLEEVAEKFFTKALASPVHLTPRVVEEHLGEDQTLPEGEAMTEVLSRNDSRIGHFYRKVMEQELEDGLEADDPIVTTKCPISQATMQVPVRGTNCGHLQCFDMSAFLLGGSRSYYWNCPLCDEPVDLMVDTILWRYLVRERNATYLRLHKEGSAYTWQSSRRGGGMTDLQVDDSFDEEAGEEDEGKNSLTTETEVVRGGDLHLKRPREEEGSADCPIEL</sequence>
<dbReference type="CDD" id="cd16650">
    <property type="entry name" value="SP-RING_PIAS-like"/>
    <property type="match status" value="1"/>
</dbReference>
<evidence type="ECO:0000313" key="8">
    <source>
        <dbReference type="Proteomes" id="UP000515908"/>
    </source>
</evidence>
<dbReference type="GO" id="GO:0000785">
    <property type="term" value="C:chromatin"/>
    <property type="evidence" value="ECO:0007669"/>
    <property type="project" value="TreeGrafter"/>
</dbReference>
<protein>
    <submittedName>
        <fullName evidence="7">MIZ/SP-RING zinc finger containing protein, putative</fullName>
    </submittedName>
</protein>
<evidence type="ECO:0000256" key="4">
    <source>
        <dbReference type="PROSITE-ProRule" id="PRU00452"/>
    </source>
</evidence>
<dbReference type="Pfam" id="PF02891">
    <property type="entry name" value="zf-MIZ"/>
    <property type="match status" value="1"/>
</dbReference>
<dbReference type="VEuPathDB" id="TriTrypDB:ADEAN_000409700"/>
<evidence type="ECO:0000313" key="7">
    <source>
        <dbReference type="EMBL" id="CAD2216635.1"/>
    </source>
</evidence>
<proteinExistence type="predicted"/>
<keyword evidence="1" id="KW-0479">Metal-binding</keyword>
<evidence type="ECO:0000256" key="5">
    <source>
        <dbReference type="SAM" id="MobiDB-lite"/>
    </source>
</evidence>
<dbReference type="GO" id="GO:0008270">
    <property type="term" value="F:zinc ion binding"/>
    <property type="evidence" value="ECO:0007669"/>
    <property type="project" value="UniProtKB-KW"/>
</dbReference>
<name>A0A7G2CB12_9TRYP</name>
<dbReference type="InterPro" id="IPR013083">
    <property type="entry name" value="Znf_RING/FYVE/PHD"/>
</dbReference>
<organism evidence="7 8">
    <name type="scientific">Angomonas deanei</name>
    <dbReference type="NCBI Taxonomy" id="59799"/>
    <lineage>
        <taxon>Eukaryota</taxon>
        <taxon>Discoba</taxon>
        <taxon>Euglenozoa</taxon>
        <taxon>Kinetoplastea</taxon>
        <taxon>Metakinetoplastina</taxon>
        <taxon>Trypanosomatida</taxon>
        <taxon>Trypanosomatidae</taxon>
        <taxon>Strigomonadinae</taxon>
        <taxon>Angomonas</taxon>
    </lineage>
</organism>
<feature type="region of interest" description="Disordered" evidence="5">
    <location>
        <begin position="97"/>
        <end position="127"/>
    </location>
</feature>
<evidence type="ECO:0000256" key="1">
    <source>
        <dbReference type="ARBA" id="ARBA00022723"/>
    </source>
</evidence>
<accession>A0A7G2CB12</accession>
<dbReference type="PANTHER" id="PTHR10782">
    <property type="entry name" value="ZINC FINGER MIZ DOMAIN-CONTAINING PROTEIN"/>
    <property type="match status" value="1"/>
</dbReference>
<feature type="compositionally biased region" description="Low complexity" evidence="5">
    <location>
        <begin position="114"/>
        <end position="126"/>
    </location>
</feature>
<keyword evidence="3" id="KW-0862">Zinc</keyword>
<dbReference type="AlphaFoldDB" id="A0A7G2CB12"/>
<evidence type="ECO:0000256" key="2">
    <source>
        <dbReference type="ARBA" id="ARBA00022771"/>
    </source>
</evidence>